<protein>
    <submittedName>
        <fullName evidence="2">Uncharacterized protein</fullName>
    </submittedName>
</protein>
<name>A0A0U5FBG1_XANCI</name>
<sequence>MHSQSKRRAHAIARAPGEMIKDARGNARTDEAPHPHCIVQAALSATDARACPIDSRCACATGR</sequence>
<organism evidence="2 3">
    <name type="scientific">Xanthomonas citri pv. citri</name>
    <dbReference type="NCBI Taxonomy" id="611301"/>
    <lineage>
        <taxon>Bacteria</taxon>
        <taxon>Pseudomonadati</taxon>
        <taxon>Pseudomonadota</taxon>
        <taxon>Gammaproteobacteria</taxon>
        <taxon>Lysobacterales</taxon>
        <taxon>Lysobacteraceae</taxon>
        <taxon>Xanthomonas</taxon>
    </lineage>
</organism>
<dbReference type="Proteomes" id="UP000052230">
    <property type="component" value="Unassembled WGS sequence"/>
</dbReference>
<dbReference type="AlphaFoldDB" id="A0A0U5FBG1"/>
<accession>A0A0U5FBG1</accession>
<evidence type="ECO:0000313" key="3">
    <source>
        <dbReference type="Proteomes" id="UP000052230"/>
    </source>
</evidence>
<dbReference type="EMBL" id="CCXZ01000113">
    <property type="protein sequence ID" value="CEG15607.1"/>
    <property type="molecule type" value="Genomic_DNA"/>
</dbReference>
<comment type="caution">
    <text evidence="2">The sequence shown here is derived from an EMBL/GenBank/DDBJ whole genome shotgun (WGS) entry which is preliminary data.</text>
</comment>
<gene>
    <name evidence="2" type="ORF">XAC3562_210063</name>
</gene>
<evidence type="ECO:0000313" key="2">
    <source>
        <dbReference type="EMBL" id="CEG15607.1"/>
    </source>
</evidence>
<reference evidence="2 3" key="1">
    <citation type="submission" date="2014-09" db="EMBL/GenBank/DDBJ databases">
        <authorList>
            <person name="Regsiter A."/>
        </authorList>
    </citation>
    <scope>NUCLEOTIDE SEQUENCE [LARGE SCALE GENOMIC DNA]</scope>
</reference>
<keyword evidence="3" id="KW-1185">Reference proteome</keyword>
<feature type="region of interest" description="Disordered" evidence="1">
    <location>
        <begin position="1"/>
        <end position="31"/>
    </location>
</feature>
<evidence type="ECO:0000256" key="1">
    <source>
        <dbReference type="SAM" id="MobiDB-lite"/>
    </source>
</evidence>
<feature type="compositionally biased region" description="Basic and acidic residues" evidence="1">
    <location>
        <begin position="19"/>
        <end position="31"/>
    </location>
</feature>
<feature type="compositionally biased region" description="Basic residues" evidence="1">
    <location>
        <begin position="1"/>
        <end position="11"/>
    </location>
</feature>
<proteinExistence type="predicted"/>